<dbReference type="AlphaFoldDB" id="A0A2H3E4I3"/>
<keyword evidence="3 6" id="KW-0418">Kinase</keyword>
<evidence type="ECO:0000256" key="1">
    <source>
        <dbReference type="ARBA" id="ARBA00022679"/>
    </source>
</evidence>
<dbReference type="SMART" id="SM00220">
    <property type="entry name" value="S_TKc"/>
    <property type="match status" value="1"/>
</dbReference>
<dbReference type="GO" id="GO:0005524">
    <property type="term" value="F:ATP binding"/>
    <property type="evidence" value="ECO:0007669"/>
    <property type="project" value="UniProtKB-KW"/>
</dbReference>
<keyword evidence="1" id="KW-0808">Transferase</keyword>
<evidence type="ECO:0000313" key="6">
    <source>
        <dbReference type="EMBL" id="PBK98632.1"/>
    </source>
</evidence>
<dbReference type="Gene3D" id="3.30.200.20">
    <property type="entry name" value="Phosphorylase Kinase, domain 1"/>
    <property type="match status" value="1"/>
</dbReference>
<dbReference type="PROSITE" id="PS50011">
    <property type="entry name" value="PROTEIN_KINASE_DOM"/>
    <property type="match status" value="1"/>
</dbReference>
<dbReference type="Pfam" id="PF00069">
    <property type="entry name" value="Pkinase"/>
    <property type="match status" value="1"/>
</dbReference>
<dbReference type="Proteomes" id="UP000217790">
    <property type="component" value="Unassembled WGS sequence"/>
</dbReference>
<keyword evidence="4" id="KW-0067">ATP-binding</keyword>
<dbReference type="GO" id="GO:0000165">
    <property type="term" value="P:MAPK cascade"/>
    <property type="evidence" value="ECO:0007669"/>
    <property type="project" value="UniProtKB-ARBA"/>
</dbReference>
<organism evidence="6 7">
    <name type="scientific">Armillaria gallica</name>
    <name type="common">Bulbous honey fungus</name>
    <name type="synonym">Armillaria bulbosa</name>
    <dbReference type="NCBI Taxonomy" id="47427"/>
    <lineage>
        <taxon>Eukaryota</taxon>
        <taxon>Fungi</taxon>
        <taxon>Dikarya</taxon>
        <taxon>Basidiomycota</taxon>
        <taxon>Agaricomycotina</taxon>
        <taxon>Agaricomycetes</taxon>
        <taxon>Agaricomycetidae</taxon>
        <taxon>Agaricales</taxon>
        <taxon>Marasmiineae</taxon>
        <taxon>Physalacriaceae</taxon>
        <taxon>Armillaria</taxon>
    </lineage>
</organism>
<evidence type="ECO:0000256" key="3">
    <source>
        <dbReference type="ARBA" id="ARBA00022777"/>
    </source>
</evidence>
<sequence>MRITVVYVRKKRRHSLFSCMVSSSATVVKTPGLVKASRNSTLIQVGYSVLAYQWNLHILDIIQSCRRDPFIGSGNFGSVNILYDIASKTLFAEKRCTLPRGKPNLSNEESLLKRLDHIHIARFIGGTIESIAKTLGKMPEDDARSVARQVLDGLGYLHNQDPPIIHGDIKGANLLITLDGCIKIADVGLAKPMLGTVPWMAPEIVNNDIHGAKVDVWSFGCTIIEMLCGGHPWTQAGLGKFDAMKRVIQMRSLSPQLTKFTDHCF</sequence>
<dbReference type="InterPro" id="IPR000719">
    <property type="entry name" value="Prot_kinase_dom"/>
</dbReference>
<evidence type="ECO:0000256" key="4">
    <source>
        <dbReference type="ARBA" id="ARBA00022840"/>
    </source>
</evidence>
<dbReference type="EMBL" id="KZ293648">
    <property type="protein sequence ID" value="PBK98632.1"/>
    <property type="molecule type" value="Genomic_DNA"/>
</dbReference>
<gene>
    <name evidence="6" type="ORF">ARMGADRAFT_986587</name>
</gene>
<dbReference type="GO" id="GO:0004672">
    <property type="term" value="F:protein kinase activity"/>
    <property type="evidence" value="ECO:0007669"/>
    <property type="project" value="InterPro"/>
</dbReference>
<evidence type="ECO:0000313" key="7">
    <source>
        <dbReference type="Proteomes" id="UP000217790"/>
    </source>
</evidence>
<protein>
    <submittedName>
        <fullName evidence="6">Kinase-like protein</fullName>
    </submittedName>
</protein>
<dbReference type="Gene3D" id="1.10.510.10">
    <property type="entry name" value="Transferase(Phosphotransferase) domain 1"/>
    <property type="match status" value="1"/>
</dbReference>
<reference evidence="7" key="1">
    <citation type="journal article" date="2017" name="Nat. Ecol. Evol.">
        <title>Genome expansion and lineage-specific genetic innovations in the forest pathogenic fungi Armillaria.</title>
        <authorList>
            <person name="Sipos G."/>
            <person name="Prasanna A.N."/>
            <person name="Walter M.C."/>
            <person name="O'Connor E."/>
            <person name="Balint B."/>
            <person name="Krizsan K."/>
            <person name="Kiss B."/>
            <person name="Hess J."/>
            <person name="Varga T."/>
            <person name="Slot J."/>
            <person name="Riley R."/>
            <person name="Boka B."/>
            <person name="Rigling D."/>
            <person name="Barry K."/>
            <person name="Lee J."/>
            <person name="Mihaltcheva S."/>
            <person name="LaButti K."/>
            <person name="Lipzen A."/>
            <person name="Waldron R."/>
            <person name="Moloney N.M."/>
            <person name="Sperisen C."/>
            <person name="Kredics L."/>
            <person name="Vagvoelgyi C."/>
            <person name="Patrignani A."/>
            <person name="Fitzpatrick D."/>
            <person name="Nagy I."/>
            <person name="Doyle S."/>
            <person name="Anderson J.B."/>
            <person name="Grigoriev I.V."/>
            <person name="Gueldener U."/>
            <person name="Muensterkoetter M."/>
            <person name="Nagy L.G."/>
        </authorList>
    </citation>
    <scope>NUCLEOTIDE SEQUENCE [LARGE SCALE GENOMIC DNA]</scope>
    <source>
        <strain evidence="7">Ar21-2</strain>
    </source>
</reference>
<keyword evidence="2" id="KW-0547">Nucleotide-binding</keyword>
<dbReference type="InParanoid" id="A0A2H3E4I3"/>
<dbReference type="PANTHER" id="PTHR48016">
    <property type="entry name" value="MAP KINASE KINASE KINASE SSK2-RELATED-RELATED"/>
    <property type="match status" value="1"/>
</dbReference>
<dbReference type="InterPro" id="IPR011009">
    <property type="entry name" value="Kinase-like_dom_sf"/>
</dbReference>
<proteinExistence type="predicted"/>
<dbReference type="SUPFAM" id="SSF56112">
    <property type="entry name" value="Protein kinase-like (PK-like)"/>
    <property type="match status" value="1"/>
</dbReference>
<dbReference type="STRING" id="47427.A0A2H3E4I3"/>
<name>A0A2H3E4I3_ARMGA</name>
<dbReference type="PROSITE" id="PS00108">
    <property type="entry name" value="PROTEIN_KINASE_ST"/>
    <property type="match status" value="1"/>
</dbReference>
<dbReference type="InterPro" id="IPR008271">
    <property type="entry name" value="Ser/Thr_kinase_AS"/>
</dbReference>
<feature type="domain" description="Protein kinase" evidence="5">
    <location>
        <begin position="65"/>
        <end position="265"/>
    </location>
</feature>
<evidence type="ECO:0000256" key="2">
    <source>
        <dbReference type="ARBA" id="ARBA00022741"/>
    </source>
</evidence>
<accession>A0A2H3E4I3</accession>
<keyword evidence="7" id="KW-1185">Reference proteome</keyword>
<dbReference type="InterPro" id="IPR050538">
    <property type="entry name" value="MAP_kinase_kinase_kinase"/>
</dbReference>
<dbReference type="OrthoDB" id="3029099at2759"/>
<dbReference type="PANTHER" id="PTHR48016:SF56">
    <property type="entry name" value="MAPKK KINASE"/>
    <property type="match status" value="1"/>
</dbReference>
<evidence type="ECO:0000259" key="5">
    <source>
        <dbReference type="PROSITE" id="PS50011"/>
    </source>
</evidence>